<dbReference type="GeneID" id="85442504"/>
<organism evidence="1 2">
    <name type="scientific">Colletotrichum navitas</name>
    <dbReference type="NCBI Taxonomy" id="681940"/>
    <lineage>
        <taxon>Eukaryota</taxon>
        <taxon>Fungi</taxon>
        <taxon>Dikarya</taxon>
        <taxon>Ascomycota</taxon>
        <taxon>Pezizomycotina</taxon>
        <taxon>Sordariomycetes</taxon>
        <taxon>Hypocreomycetidae</taxon>
        <taxon>Glomerellales</taxon>
        <taxon>Glomerellaceae</taxon>
        <taxon>Colletotrichum</taxon>
        <taxon>Colletotrichum graminicola species complex</taxon>
    </lineage>
</organism>
<dbReference type="RefSeq" id="XP_060412082.1">
    <property type="nucleotide sequence ID" value="XM_060558264.1"/>
</dbReference>
<accession>A0AAD8PW29</accession>
<dbReference type="AlphaFoldDB" id="A0AAD8PW29"/>
<protein>
    <submittedName>
        <fullName evidence="1">Uncharacterized protein</fullName>
    </submittedName>
</protein>
<sequence length="66" mass="7884">MLWGQFIVSSSPKWFSIEKAPFRGPQFMWGSVRGRRSFYTQTLRCKRTVQVGWSGLCERRHAWRDC</sequence>
<dbReference type="EMBL" id="JAHLJV010000048">
    <property type="protein sequence ID" value="KAK1585029.1"/>
    <property type="molecule type" value="Genomic_DNA"/>
</dbReference>
<name>A0AAD8PW29_9PEZI</name>
<dbReference type="Proteomes" id="UP001230504">
    <property type="component" value="Unassembled WGS sequence"/>
</dbReference>
<comment type="caution">
    <text evidence="1">The sequence shown here is derived from an EMBL/GenBank/DDBJ whole genome shotgun (WGS) entry which is preliminary data.</text>
</comment>
<evidence type="ECO:0000313" key="2">
    <source>
        <dbReference type="Proteomes" id="UP001230504"/>
    </source>
</evidence>
<evidence type="ECO:0000313" key="1">
    <source>
        <dbReference type="EMBL" id="KAK1585029.1"/>
    </source>
</evidence>
<reference evidence="1" key="1">
    <citation type="submission" date="2021-06" db="EMBL/GenBank/DDBJ databases">
        <title>Comparative genomics, transcriptomics and evolutionary studies reveal genomic signatures of adaptation to plant cell wall in hemibiotrophic fungi.</title>
        <authorList>
            <consortium name="DOE Joint Genome Institute"/>
            <person name="Baroncelli R."/>
            <person name="Diaz J.F."/>
            <person name="Benocci T."/>
            <person name="Peng M."/>
            <person name="Battaglia E."/>
            <person name="Haridas S."/>
            <person name="Andreopoulos W."/>
            <person name="Labutti K."/>
            <person name="Pangilinan J."/>
            <person name="Floch G.L."/>
            <person name="Makela M.R."/>
            <person name="Henrissat B."/>
            <person name="Grigoriev I.V."/>
            <person name="Crouch J.A."/>
            <person name="De Vries R.P."/>
            <person name="Sukno S.A."/>
            <person name="Thon M.R."/>
        </authorList>
    </citation>
    <scope>NUCLEOTIDE SEQUENCE</scope>
    <source>
        <strain evidence="1">CBS 125086</strain>
    </source>
</reference>
<gene>
    <name evidence="1" type="ORF">LY79DRAFT_559569</name>
</gene>
<keyword evidence="2" id="KW-1185">Reference proteome</keyword>
<proteinExistence type="predicted"/>